<dbReference type="InterPro" id="IPR013761">
    <property type="entry name" value="SAM/pointed_sf"/>
</dbReference>
<dbReference type="PANTHER" id="PTHR21359:SF1">
    <property type="entry name" value="DUF5577 DOMAIN-CONTAINING PROTEIN"/>
    <property type="match status" value="1"/>
</dbReference>
<feature type="compositionally biased region" description="Polar residues" evidence="1">
    <location>
        <begin position="359"/>
        <end position="369"/>
    </location>
</feature>
<dbReference type="EMBL" id="BTSX01000001">
    <property type="protein sequence ID" value="GMS80415.1"/>
    <property type="molecule type" value="Genomic_DNA"/>
</dbReference>
<dbReference type="PROSITE" id="PS50105">
    <property type="entry name" value="SAM_DOMAIN"/>
    <property type="match status" value="1"/>
</dbReference>
<gene>
    <name evidence="3" type="ORF">PENTCL1PPCAC_2590</name>
</gene>
<dbReference type="Proteomes" id="UP001432027">
    <property type="component" value="Unassembled WGS sequence"/>
</dbReference>
<proteinExistence type="predicted"/>
<reference evidence="3" key="1">
    <citation type="submission" date="2023-10" db="EMBL/GenBank/DDBJ databases">
        <title>Genome assembly of Pristionchus species.</title>
        <authorList>
            <person name="Yoshida K."/>
            <person name="Sommer R.J."/>
        </authorList>
    </citation>
    <scope>NUCLEOTIDE SEQUENCE</scope>
    <source>
        <strain evidence="3">RS0144</strain>
    </source>
</reference>
<feature type="compositionally biased region" description="Acidic residues" evidence="1">
    <location>
        <begin position="343"/>
        <end position="353"/>
    </location>
</feature>
<evidence type="ECO:0000256" key="1">
    <source>
        <dbReference type="SAM" id="MobiDB-lite"/>
    </source>
</evidence>
<evidence type="ECO:0000313" key="4">
    <source>
        <dbReference type="Proteomes" id="UP001432027"/>
    </source>
</evidence>
<dbReference type="Pfam" id="PF18017">
    <property type="entry name" value="SAM_4"/>
    <property type="match status" value="1"/>
</dbReference>
<keyword evidence="4" id="KW-1185">Reference proteome</keyword>
<organism evidence="3 4">
    <name type="scientific">Pristionchus entomophagus</name>
    <dbReference type="NCBI Taxonomy" id="358040"/>
    <lineage>
        <taxon>Eukaryota</taxon>
        <taxon>Metazoa</taxon>
        <taxon>Ecdysozoa</taxon>
        <taxon>Nematoda</taxon>
        <taxon>Chromadorea</taxon>
        <taxon>Rhabditida</taxon>
        <taxon>Rhabditina</taxon>
        <taxon>Diplogasteromorpha</taxon>
        <taxon>Diplogasteroidea</taxon>
        <taxon>Neodiplogasteridae</taxon>
        <taxon>Pristionchus</taxon>
    </lineage>
</organism>
<dbReference type="AlphaFoldDB" id="A0AAV5SJT0"/>
<dbReference type="PANTHER" id="PTHR21359">
    <property type="entry name" value="DUF5577 DOMAIN-CONTAINING PROTEIN"/>
    <property type="match status" value="1"/>
</dbReference>
<sequence>MESEWARFFTLASIPDGIAARYAASFAKNRVTREMLGDLDKETLIDLGVTTVGDQIAIMKRVKAVAAMEKVGSGQIKKNTVTVPSSRSSRPPISAPSMDDRFTALDDRCASVQRRGKPPPDRHEIYHVKMPEGKTARTRQILQKVEALKRSGLHARGTSGVRKAGQAVLSVAEQRERDMEVSSTTGGRLGGLHVDRLGGIRGTGRIIKKRIIGGGSVPSLSSHSSGLFGAAMAVAGSGPVVMRKKVRVERIEGAKGRLPSVTLQLGNRVRVVGNGAGSLQKQVVVGGGSRRGLTGRVHGGGGRRGGVVVEYEDEGEEEMEEMEEIYEEEEEEVEYEDEEEIQYEDEMEGEDESTLVVGPSSSHGSSRVQTRYIPARQNHSHTNTRRAPVVERNSSIFDRIQFTR</sequence>
<accession>A0AAV5SJT0</accession>
<comment type="caution">
    <text evidence="3">The sequence shown here is derived from an EMBL/GenBank/DDBJ whole genome shotgun (WGS) entry which is preliminary data.</text>
</comment>
<dbReference type="InterPro" id="IPR001660">
    <property type="entry name" value="SAM"/>
</dbReference>
<feature type="region of interest" description="Disordered" evidence="1">
    <location>
        <begin position="343"/>
        <end position="390"/>
    </location>
</feature>
<evidence type="ECO:0000313" key="3">
    <source>
        <dbReference type="EMBL" id="GMS80415.1"/>
    </source>
</evidence>
<dbReference type="InterPro" id="IPR039161">
    <property type="entry name" value="C19orf47-like"/>
</dbReference>
<dbReference type="Gene3D" id="1.10.150.50">
    <property type="entry name" value="Transcription Factor, Ets-1"/>
    <property type="match status" value="1"/>
</dbReference>
<feature type="domain" description="SAM" evidence="2">
    <location>
        <begin position="1"/>
        <end position="68"/>
    </location>
</feature>
<name>A0AAV5SJT0_9BILA</name>
<dbReference type="GO" id="GO:0005634">
    <property type="term" value="C:nucleus"/>
    <property type="evidence" value="ECO:0007669"/>
    <property type="project" value="TreeGrafter"/>
</dbReference>
<evidence type="ECO:0000259" key="2">
    <source>
        <dbReference type="PROSITE" id="PS50105"/>
    </source>
</evidence>
<dbReference type="SUPFAM" id="SSF47769">
    <property type="entry name" value="SAM/Pointed domain"/>
    <property type="match status" value="1"/>
</dbReference>
<protein>
    <recommendedName>
        <fullName evidence="2">SAM domain-containing protein</fullName>
    </recommendedName>
</protein>